<gene>
    <name evidence="14" type="ORF">OJAV_G00055750</name>
</gene>
<keyword evidence="8" id="KW-0084">Basement membrane</keyword>
<dbReference type="OrthoDB" id="6288737at2759"/>
<dbReference type="FunFam" id="1.10.220.10:FF:000002">
    <property type="entry name" value="Annexin"/>
    <property type="match status" value="1"/>
</dbReference>
<keyword evidence="7 11" id="KW-0106">Calcium</keyword>
<evidence type="ECO:0000256" key="2">
    <source>
        <dbReference type="ARBA" id="ARBA00007831"/>
    </source>
</evidence>
<comment type="similarity">
    <text evidence="2 11">Belongs to the annexin family.</text>
</comment>
<reference evidence="14 15" key="1">
    <citation type="submission" date="2018-11" db="EMBL/GenBank/DDBJ databases">
        <authorList>
            <person name="Lopez-Roques C."/>
            <person name="Donnadieu C."/>
            <person name="Bouchez O."/>
            <person name="Klopp C."/>
            <person name="Cabau C."/>
            <person name="Zahm M."/>
        </authorList>
    </citation>
    <scope>NUCLEOTIDE SEQUENCE [LARGE SCALE GENOMIC DNA]</scope>
    <source>
        <strain evidence="14">RS831</strain>
        <tissue evidence="14">Whole body</tissue>
    </source>
</reference>
<feature type="compositionally biased region" description="Polar residues" evidence="12">
    <location>
        <begin position="15"/>
        <end position="32"/>
    </location>
</feature>
<evidence type="ECO:0000256" key="8">
    <source>
        <dbReference type="ARBA" id="ARBA00022869"/>
    </source>
</evidence>
<dbReference type="GO" id="GO:0005737">
    <property type="term" value="C:cytoplasm"/>
    <property type="evidence" value="ECO:0007669"/>
    <property type="project" value="TreeGrafter"/>
</dbReference>
<dbReference type="InterPro" id="IPR018252">
    <property type="entry name" value="Annexin_repeat_CS"/>
</dbReference>
<keyword evidence="15" id="KW-1185">Reference proteome</keyword>
<dbReference type="Gene3D" id="1.10.220.10">
    <property type="entry name" value="Annexin"/>
    <property type="match status" value="4"/>
</dbReference>
<dbReference type="GO" id="GO:0005509">
    <property type="term" value="F:calcium ion binding"/>
    <property type="evidence" value="ECO:0007669"/>
    <property type="project" value="InterPro"/>
</dbReference>
<evidence type="ECO:0000256" key="5">
    <source>
        <dbReference type="ARBA" id="ARBA00022553"/>
    </source>
</evidence>
<dbReference type="GO" id="GO:0008092">
    <property type="term" value="F:cytoskeletal protein binding"/>
    <property type="evidence" value="ECO:0007669"/>
    <property type="project" value="InterPro"/>
</dbReference>
<feature type="compositionally biased region" description="Basic and acidic residues" evidence="12">
    <location>
        <begin position="301"/>
        <end position="310"/>
    </location>
</feature>
<dbReference type="Pfam" id="PF10505">
    <property type="entry name" value="NARG2_C"/>
    <property type="match status" value="1"/>
</dbReference>
<dbReference type="SUPFAM" id="SSF47874">
    <property type="entry name" value="Annexin"/>
    <property type="match status" value="1"/>
</dbReference>
<keyword evidence="5" id="KW-0597">Phosphoprotein</keyword>
<dbReference type="GO" id="GO:0005544">
    <property type="term" value="F:calcium-dependent phospholipid binding"/>
    <property type="evidence" value="ECO:0007669"/>
    <property type="project" value="UniProtKB-KW"/>
</dbReference>
<reference evidence="14 15" key="2">
    <citation type="submission" date="2019-01" db="EMBL/GenBank/DDBJ databases">
        <title>A chromosome length genome reference of the Java medaka (oryzias javanicus).</title>
        <authorList>
            <person name="Herpin A."/>
            <person name="Takehana Y."/>
            <person name="Naruse K."/>
            <person name="Ansai S."/>
            <person name="Kawaguchi M."/>
        </authorList>
    </citation>
    <scope>NUCLEOTIDE SEQUENCE [LARGE SCALE GENOMIC DNA]</scope>
    <source>
        <strain evidence="14">RS831</strain>
        <tissue evidence="14">Whole body</tissue>
    </source>
</reference>
<dbReference type="InterPro" id="IPR001464">
    <property type="entry name" value="Annexin"/>
</dbReference>
<dbReference type="InterPro" id="IPR019535">
    <property type="entry name" value="ICE2_C"/>
</dbReference>
<comment type="domain">
    <text evidence="11">A pair of annexin repeats may form one binding site for calcium and phospholipid.</text>
</comment>
<evidence type="ECO:0000256" key="7">
    <source>
        <dbReference type="ARBA" id="ARBA00022837"/>
    </source>
</evidence>
<dbReference type="PANTHER" id="PTHR10502">
    <property type="entry name" value="ANNEXIN"/>
    <property type="match status" value="1"/>
</dbReference>
<dbReference type="GO" id="GO:0005604">
    <property type="term" value="C:basement membrane"/>
    <property type="evidence" value="ECO:0007669"/>
    <property type="project" value="UniProtKB-SubCell"/>
</dbReference>
<dbReference type="AlphaFoldDB" id="A0A437DAL5"/>
<comment type="subcellular location">
    <subcellularLocation>
        <location evidence="1">Secreted</location>
        <location evidence="1">Extracellular space</location>
        <location evidence="1">Extracellular matrix</location>
        <location evidence="1">Basement membrane</location>
    </subcellularLocation>
</comment>
<dbReference type="PRINTS" id="PR00198">
    <property type="entry name" value="ANNEXINII"/>
</dbReference>
<dbReference type="FunFam" id="1.10.220.10:FF:000003">
    <property type="entry name" value="Annexin"/>
    <property type="match status" value="1"/>
</dbReference>
<evidence type="ECO:0000256" key="9">
    <source>
        <dbReference type="ARBA" id="ARBA00023216"/>
    </source>
</evidence>
<dbReference type="GO" id="GO:0001786">
    <property type="term" value="F:phosphatidylserine binding"/>
    <property type="evidence" value="ECO:0007669"/>
    <property type="project" value="TreeGrafter"/>
</dbReference>
<dbReference type="InterPro" id="IPR002389">
    <property type="entry name" value="ANX2"/>
</dbReference>
<dbReference type="SMART" id="SM00335">
    <property type="entry name" value="ANX"/>
    <property type="match status" value="4"/>
</dbReference>
<dbReference type="Proteomes" id="UP000283210">
    <property type="component" value="Chromosome 6"/>
</dbReference>
<dbReference type="GO" id="GO:0008023">
    <property type="term" value="C:transcription elongation factor complex"/>
    <property type="evidence" value="ECO:0007669"/>
    <property type="project" value="InterPro"/>
</dbReference>
<dbReference type="GO" id="GO:0004859">
    <property type="term" value="F:phospholipase inhibitor activity"/>
    <property type="evidence" value="ECO:0007669"/>
    <property type="project" value="InterPro"/>
</dbReference>
<protein>
    <recommendedName>
        <fullName evidence="11">Annexin</fullName>
    </recommendedName>
</protein>
<evidence type="ECO:0000256" key="1">
    <source>
        <dbReference type="ARBA" id="ARBA00004302"/>
    </source>
</evidence>
<dbReference type="FunFam" id="1.10.220.10:FF:000001">
    <property type="entry name" value="Annexin"/>
    <property type="match status" value="1"/>
</dbReference>
<feature type="domain" description="Little elongation complex subunit 2 C-terminal" evidence="13">
    <location>
        <begin position="81"/>
        <end position="284"/>
    </location>
</feature>
<keyword evidence="4" id="KW-0272">Extracellular matrix</keyword>
<proteinExistence type="inferred from homology"/>
<dbReference type="PROSITE" id="PS00223">
    <property type="entry name" value="ANNEXIN_1"/>
    <property type="match status" value="2"/>
</dbReference>
<feature type="compositionally biased region" description="Basic and acidic residues" evidence="12">
    <location>
        <begin position="42"/>
        <end position="53"/>
    </location>
</feature>
<dbReference type="GO" id="GO:0005886">
    <property type="term" value="C:plasma membrane"/>
    <property type="evidence" value="ECO:0007669"/>
    <property type="project" value="TreeGrafter"/>
</dbReference>
<feature type="region of interest" description="Disordered" evidence="12">
    <location>
        <begin position="280"/>
        <end position="319"/>
    </location>
</feature>
<evidence type="ECO:0000313" key="15">
    <source>
        <dbReference type="Proteomes" id="UP000283210"/>
    </source>
</evidence>
<evidence type="ECO:0000256" key="11">
    <source>
        <dbReference type="RuleBase" id="RU003540"/>
    </source>
</evidence>
<dbReference type="FunFam" id="1.10.220.10:FF:000005">
    <property type="entry name" value="Annexin"/>
    <property type="match status" value="1"/>
</dbReference>
<accession>A0A437DAL5</accession>
<evidence type="ECO:0000256" key="3">
    <source>
        <dbReference type="ARBA" id="ARBA00022525"/>
    </source>
</evidence>
<dbReference type="EMBL" id="CM012442">
    <property type="protein sequence ID" value="RVE71862.1"/>
    <property type="molecule type" value="Genomic_DNA"/>
</dbReference>
<evidence type="ECO:0000256" key="4">
    <source>
        <dbReference type="ARBA" id="ARBA00022530"/>
    </source>
</evidence>
<sequence>MQSAMFKPASDTAAAKSSRSVEPVVQPQQTSLVKPCVTSYLERQKNEDGETSSHETSASTSTTEHKKILSQDLQACAEDEQDYEAPVEGNVFYKLYSLQDLLLLVRSSVSLTHSRHCGGSQNQFVPVHVLPKLEYQLCYGVECLTSSEACELWTESLLHSNTMSYIAHINALTSKVALLRKLPDDWKHNISCWFKPSKSLNILHHLLKKLTGLQEGQYLVAHKAGEPFVKILKAGKGGPHNLQQVHHCVPPPPSSGHVPWIPVDPAVVLPFHHSHGRVPCTFPPKPVQQMSRGGAYSQKNDQNKQGDKKSGQGKRKAKRKKFIKNIYSDGHSRWLWYQSFLDSSHSMRLQKPNAARIETAIKTKGVDEQTIIDILTKRTYSQRRDIAFAYERKAKKDMISALKGALSGSLESVILGLMKSTAQFDATEIKGSMKGLGTDEETLIELLCSRSDSELVQIKNVYKDLFKKELHKDVAGDTSGNFCKLLLALVQTKRAEPSSVVDYGKIDEDARALYEAGVKIKGTDVATWISIMSERSVPHLQKVFQKYKSYSPYDMQESIVKEVKGDLQKSFLVLVQCVENKQLYFAKKLNEAMKSSGAKEKIVTRIIVSRCEVDLKKICSEFKTAFGKSLQETIEGHTKGDYQKALLSLCGPAV</sequence>
<dbReference type="PROSITE" id="PS51897">
    <property type="entry name" value="ANNEXIN_2"/>
    <property type="match status" value="4"/>
</dbReference>
<organism evidence="14 15">
    <name type="scientific">Oryzias javanicus</name>
    <name type="common">Javanese ricefish</name>
    <name type="synonym">Aplocheilus javanicus</name>
    <dbReference type="NCBI Taxonomy" id="123683"/>
    <lineage>
        <taxon>Eukaryota</taxon>
        <taxon>Metazoa</taxon>
        <taxon>Chordata</taxon>
        <taxon>Craniata</taxon>
        <taxon>Vertebrata</taxon>
        <taxon>Euteleostomi</taxon>
        <taxon>Actinopterygii</taxon>
        <taxon>Neopterygii</taxon>
        <taxon>Teleostei</taxon>
        <taxon>Neoteleostei</taxon>
        <taxon>Acanthomorphata</taxon>
        <taxon>Ovalentaria</taxon>
        <taxon>Atherinomorphae</taxon>
        <taxon>Beloniformes</taxon>
        <taxon>Adrianichthyidae</taxon>
        <taxon>Oryziinae</taxon>
        <taxon>Oryzias</taxon>
    </lineage>
</organism>
<feature type="region of interest" description="Disordered" evidence="12">
    <location>
        <begin position="1"/>
        <end position="66"/>
    </location>
</feature>
<name>A0A437DAL5_ORYJA</name>
<dbReference type="Pfam" id="PF00191">
    <property type="entry name" value="Annexin"/>
    <property type="match status" value="4"/>
</dbReference>
<keyword evidence="10 11" id="KW-0111">Calcium/phospholipid-binding</keyword>
<dbReference type="InterPro" id="IPR037104">
    <property type="entry name" value="Annexin_sf"/>
</dbReference>
<dbReference type="PRINTS" id="PR00196">
    <property type="entry name" value="ANNEXIN"/>
</dbReference>
<evidence type="ECO:0000256" key="10">
    <source>
        <dbReference type="ARBA" id="ARBA00023302"/>
    </source>
</evidence>
<evidence type="ECO:0000259" key="13">
    <source>
        <dbReference type="Pfam" id="PF10505"/>
    </source>
</evidence>
<keyword evidence="3" id="KW-0964">Secreted</keyword>
<keyword evidence="6 11" id="KW-0677">Repeat</keyword>
<evidence type="ECO:0000313" key="14">
    <source>
        <dbReference type="EMBL" id="RVE71862.1"/>
    </source>
</evidence>
<dbReference type="InterPro" id="IPR018502">
    <property type="entry name" value="Annexin_repeat"/>
</dbReference>
<evidence type="ECO:0000256" key="6">
    <source>
        <dbReference type="ARBA" id="ARBA00022737"/>
    </source>
</evidence>
<keyword evidence="9 11" id="KW-0041">Annexin</keyword>
<dbReference type="PANTHER" id="PTHR10502:SF18">
    <property type="entry name" value="ANNEXIN A2-RELATED"/>
    <property type="match status" value="1"/>
</dbReference>
<dbReference type="GO" id="GO:0012506">
    <property type="term" value="C:vesicle membrane"/>
    <property type="evidence" value="ECO:0007669"/>
    <property type="project" value="TreeGrafter"/>
</dbReference>
<evidence type="ECO:0000256" key="12">
    <source>
        <dbReference type="SAM" id="MobiDB-lite"/>
    </source>
</evidence>